<dbReference type="PANTHER" id="PTHR48070:SF7">
    <property type="entry name" value="SERINE HYDROLASE FSH DOMAIN-CONTAINING PROTEIN-RELATED"/>
    <property type="match status" value="1"/>
</dbReference>
<dbReference type="GO" id="GO:0017000">
    <property type="term" value="P:antibiotic biosynthetic process"/>
    <property type="evidence" value="ECO:0007669"/>
    <property type="project" value="UniProtKB-ARBA"/>
</dbReference>
<evidence type="ECO:0000313" key="3">
    <source>
        <dbReference type="EMBL" id="KAJ5110069.1"/>
    </source>
</evidence>
<dbReference type="GO" id="GO:0019748">
    <property type="term" value="P:secondary metabolic process"/>
    <property type="evidence" value="ECO:0007669"/>
    <property type="project" value="TreeGrafter"/>
</dbReference>
<dbReference type="Proteomes" id="UP001149074">
    <property type="component" value="Unassembled WGS sequence"/>
</dbReference>
<dbReference type="Gene3D" id="3.40.50.1820">
    <property type="entry name" value="alpha/beta hydrolase"/>
    <property type="match status" value="1"/>
</dbReference>
<dbReference type="RefSeq" id="XP_056478180.1">
    <property type="nucleotide sequence ID" value="XM_056615208.1"/>
</dbReference>
<dbReference type="Pfam" id="PF03959">
    <property type="entry name" value="FSH1"/>
    <property type="match status" value="1"/>
</dbReference>
<keyword evidence="1" id="KW-0378">Hydrolase</keyword>
<dbReference type="SUPFAM" id="SSF53474">
    <property type="entry name" value="alpha/beta-Hydrolases"/>
    <property type="match status" value="1"/>
</dbReference>
<reference evidence="3" key="1">
    <citation type="submission" date="2022-11" db="EMBL/GenBank/DDBJ databases">
        <authorList>
            <person name="Petersen C."/>
        </authorList>
    </citation>
    <scope>NUCLEOTIDE SEQUENCE</scope>
    <source>
        <strain evidence="3">IBT 30761</strain>
    </source>
</reference>
<protein>
    <recommendedName>
        <fullName evidence="2">Serine hydrolase domain-containing protein</fullName>
    </recommendedName>
</protein>
<dbReference type="InterPro" id="IPR029058">
    <property type="entry name" value="AB_hydrolase_fold"/>
</dbReference>
<gene>
    <name evidence="3" type="ORF">N7532_002714</name>
</gene>
<proteinExistence type="predicted"/>
<dbReference type="EMBL" id="JAPQKI010000003">
    <property type="protein sequence ID" value="KAJ5110069.1"/>
    <property type="molecule type" value="Genomic_DNA"/>
</dbReference>
<evidence type="ECO:0000313" key="4">
    <source>
        <dbReference type="Proteomes" id="UP001149074"/>
    </source>
</evidence>
<evidence type="ECO:0000259" key="2">
    <source>
        <dbReference type="Pfam" id="PF03959"/>
    </source>
</evidence>
<accession>A0A9W9KKH0</accession>
<keyword evidence="4" id="KW-1185">Reference proteome</keyword>
<dbReference type="InterPro" id="IPR005645">
    <property type="entry name" value="FSH-like_dom"/>
</dbReference>
<evidence type="ECO:0000256" key="1">
    <source>
        <dbReference type="ARBA" id="ARBA00022801"/>
    </source>
</evidence>
<name>A0A9W9KKH0_9EURO</name>
<dbReference type="InterPro" id="IPR050593">
    <property type="entry name" value="LovG"/>
</dbReference>
<feature type="domain" description="Serine hydrolase" evidence="2">
    <location>
        <begin position="32"/>
        <end position="218"/>
    </location>
</feature>
<dbReference type="GO" id="GO:0072330">
    <property type="term" value="P:monocarboxylic acid biosynthetic process"/>
    <property type="evidence" value="ECO:0007669"/>
    <property type="project" value="UniProtKB-ARBA"/>
</dbReference>
<dbReference type="PANTHER" id="PTHR48070">
    <property type="entry name" value="ESTERASE OVCA2"/>
    <property type="match status" value="1"/>
</dbReference>
<dbReference type="GeneID" id="81354187"/>
<comment type="caution">
    <text evidence="3">The sequence shown here is derived from an EMBL/GenBank/DDBJ whole genome shotgun (WGS) entry which is preliminary data.</text>
</comment>
<dbReference type="AlphaFoldDB" id="A0A9W9KKH0"/>
<sequence>MRFLCLHGASTNSEARSPSCVKHYSVLNTDPSQIFEIQTGGLRQALAAKGHVFTFMNGSLDAKVEAELEGIVDGPFYNHYPRYPSLPSSNLNDAFEHTYHTIAEKGPFDAVMGFSQGAALAAALIIHHSKENPTSAPLFRVAVFLCGGVPWESSGIEQIAPKQDEFPIKIPTAHVVGKLDPLYPESMKLYGLCEPANAAFYDHGSKHMVPFDQKNTEAIVKAIEETIAKAMRG</sequence>
<dbReference type="GO" id="GO:0005737">
    <property type="term" value="C:cytoplasm"/>
    <property type="evidence" value="ECO:0007669"/>
    <property type="project" value="TreeGrafter"/>
</dbReference>
<organism evidence="3 4">
    <name type="scientific">Penicillium argentinense</name>
    <dbReference type="NCBI Taxonomy" id="1131581"/>
    <lineage>
        <taxon>Eukaryota</taxon>
        <taxon>Fungi</taxon>
        <taxon>Dikarya</taxon>
        <taxon>Ascomycota</taxon>
        <taxon>Pezizomycotina</taxon>
        <taxon>Eurotiomycetes</taxon>
        <taxon>Eurotiomycetidae</taxon>
        <taxon>Eurotiales</taxon>
        <taxon>Aspergillaceae</taxon>
        <taxon>Penicillium</taxon>
    </lineage>
</organism>
<dbReference type="OrthoDB" id="2094269at2759"/>
<dbReference type="GO" id="GO:0005634">
    <property type="term" value="C:nucleus"/>
    <property type="evidence" value="ECO:0007669"/>
    <property type="project" value="TreeGrafter"/>
</dbReference>
<dbReference type="GO" id="GO:0016787">
    <property type="term" value="F:hydrolase activity"/>
    <property type="evidence" value="ECO:0007669"/>
    <property type="project" value="UniProtKB-KW"/>
</dbReference>
<reference evidence="3" key="2">
    <citation type="journal article" date="2023" name="IMA Fungus">
        <title>Comparative genomic study of the Penicillium genus elucidates a diverse pangenome and 15 lateral gene transfer events.</title>
        <authorList>
            <person name="Petersen C."/>
            <person name="Sorensen T."/>
            <person name="Nielsen M.R."/>
            <person name="Sondergaard T.E."/>
            <person name="Sorensen J.L."/>
            <person name="Fitzpatrick D.A."/>
            <person name="Frisvad J.C."/>
            <person name="Nielsen K.L."/>
        </authorList>
    </citation>
    <scope>NUCLEOTIDE SEQUENCE</scope>
    <source>
        <strain evidence="3">IBT 30761</strain>
    </source>
</reference>